<sequence length="488" mass="54652">MPHRLPTVRRPKVSDDVLIAILCRFDPASLYRTCKVFQRVYAIVRSIKALWYKFELAVAGSQDGPLSYAIRSPSARLELLLSYRKNWPTLQWSFENKQQIPDSARAKVSGGFICHSGDQRIDIMELPSCRTGRPPAQTTHLRFQVAPNARIECVAIDPAHVAGGRLGLRLGIRDMRTFTKHPKAVSLLYEFNTGLSEHVTDISAVVSGTKMVLSLKLVGGRAKHLLLEWRTLQATCFDEHDVHLLSDNYILVARKSRSAPKLNLYNITNVAKVVCEREYELPPVWANCALSFGRNTSPTSETSVSPNAIFYSDPSARVLIVTASPDGGSHGASAGNNWLFVNESYFRPPSRWDPRTHIPWSYWSQYSLIRNISASRHIGLPRIVGTRVLYTESEPSRSSRSGRRTRLHIIDFAPYRDAASGPISNAWSLIGQRSPLVPYETYREVPSGTTDSLQVEDVYATEDNIVLIMEPNHGVKPINVLTFGAIRT</sequence>
<protein>
    <recommendedName>
        <fullName evidence="3">F-box domain-containing protein</fullName>
    </recommendedName>
</protein>
<name>A0A5C3M638_9AGAR</name>
<dbReference type="Proteomes" id="UP000308652">
    <property type="component" value="Unassembled WGS sequence"/>
</dbReference>
<accession>A0A5C3M638</accession>
<dbReference type="OrthoDB" id="2893272at2759"/>
<evidence type="ECO:0000313" key="1">
    <source>
        <dbReference type="EMBL" id="TFK39836.1"/>
    </source>
</evidence>
<evidence type="ECO:0000313" key="2">
    <source>
        <dbReference type="Proteomes" id="UP000308652"/>
    </source>
</evidence>
<organism evidence="1 2">
    <name type="scientific">Crucibulum laeve</name>
    <dbReference type="NCBI Taxonomy" id="68775"/>
    <lineage>
        <taxon>Eukaryota</taxon>
        <taxon>Fungi</taxon>
        <taxon>Dikarya</taxon>
        <taxon>Basidiomycota</taxon>
        <taxon>Agaricomycotina</taxon>
        <taxon>Agaricomycetes</taxon>
        <taxon>Agaricomycetidae</taxon>
        <taxon>Agaricales</taxon>
        <taxon>Agaricineae</taxon>
        <taxon>Nidulariaceae</taxon>
        <taxon>Crucibulum</taxon>
    </lineage>
</organism>
<dbReference type="AlphaFoldDB" id="A0A5C3M638"/>
<gene>
    <name evidence="1" type="ORF">BDQ12DRAFT_774151</name>
</gene>
<evidence type="ECO:0008006" key="3">
    <source>
        <dbReference type="Google" id="ProtNLM"/>
    </source>
</evidence>
<dbReference type="EMBL" id="ML213598">
    <property type="protein sequence ID" value="TFK39836.1"/>
    <property type="molecule type" value="Genomic_DNA"/>
</dbReference>
<reference evidence="1 2" key="1">
    <citation type="journal article" date="2019" name="Nat. Ecol. Evol.">
        <title>Megaphylogeny resolves global patterns of mushroom evolution.</title>
        <authorList>
            <person name="Varga T."/>
            <person name="Krizsan K."/>
            <person name="Foldi C."/>
            <person name="Dima B."/>
            <person name="Sanchez-Garcia M."/>
            <person name="Sanchez-Ramirez S."/>
            <person name="Szollosi G.J."/>
            <person name="Szarkandi J.G."/>
            <person name="Papp V."/>
            <person name="Albert L."/>
            <person name="Andreopoulos W."/>
            <person name="Angelini C."/>
            <person name="Antonin V."/>
            <person name="Barry K.W."/>
            <person name="Bougher N.L."/>
            <person name="Buchanan P."/>
            <person name="Buyck B."/>
            <person name="Bense V."/>
            <person name="Catcheside P."/>
            <person name="Chovatia M."/>
            <person name="Cooper J."/>
            <person name="Damon W."/>
            <person name="Desjardin D."/>
            <person name="Finy P."/>
            <person name="Geml J."/>
            <person name="Haridas S."/>
            <person name="Hughes K."/>
            <person name="Justo A."/>
            <person name="Karasinski D."/>
            <person name="Kautmanova I."/>
            <person name="Kiss B."/>
            <person name="Kocsube S."/>
            <person name="Kotiranta H."/>
            <person name="LaButti K.M."/>
            <person name="Lechner B.E."/>
            <person name="Liimatainen K."/>
            <person name="Lipzen A."/>
            <person name="Lukacs Z."/>
            <person name="Mihaltcheva S."/>
            <person name="Morgado L.N."/>
            <person name="Niskanen T."/>
            <person name="Noordeloos M.E."/>
            <person name="Ohm R.A."/>
            <person name="Ortiz-Santana B."/>
            <person name="Ovrebo C."/>
            <person name="Racz N."/>
            <person name="Riley R."/>
            <person name="Savchenko A."/>
            <person name="Shiryaev A."/>
            <person name="Soop K."/>
            <person name="Spirin V."/>
            <person name="Szebenyi C."/>
            <person name="Tomsovsky M."/>
            <person name="Tulloss R.E."/>
            <person name="Uehling J."/>
            <person name="Grigoriev I.V."/>
            <person name="Vagvolgyi C."/>
            <person name="Papp T."/>
            <person name="Martin F.M."/>
            <person name="Miettinen O."/>
            <person name="Hibbett D.S."/>
            <person name="Nagy L.G."/>
        </authorList>
    </citation>
    <scope>NUCLEOTIDE SEQUENCE [LARGE SCALE GENOMIC DNA]</scope>
    <source>
        <strain evidence="1 2">CBS 166.37</strain>
    </source>
</reference>
<keyword evidence="2" id="KW-1185">Reference proteome</keyword>
<proteinExistence type="predicted"/>